<dbReference type="SUPFAM" id="SSF48403">
    <property type="entry name" value="Ankyrin repeat"/>
    <property type="match status" value="1"/>
</dbReference>
<dbReference type="InterPro" id="IPR002110">
    <property type="entry name" value="Ankyrin_rpt"/>
</dbReference>
<dbReference type="GO" id="GO:0085020">
    <property type="term" value="P:protein K6-linked ubiquitination"/>
    <property type="evidence" value="ECO:0007669"/>
    <property type="project" value="TreeGrafter"/>
</dbReference>
<keyword evidence="6" id="KW-1185">Reference proteome</keyword>
<organism evidence="5 6">
    <name type="scientific">Gryllus longicercus</name>
    <dbReference type="NCBI Taxonomy" id="2509291"/>
    <lineage>
        <taxon>Eukaryota</taxon>
        <taxon>Metazoa</taxon>
        <taxon>Ecdysozoa</taxon>
        <taxon>Arthropoda</taxon>
        <taxon>Hexapoda</taxon>
        <taxon>Insecta</taxon>
        <taxon>Pterygota</taxon>
        <taxon>Neoptera</taxon>
        <taxon>Polyneoptera</taxon>
        <taxon>Orthoptera</taxon>
        <taxon>Ensifera</taxon>
        <taxon>Gryllidea</taxon>
        <taxon>Grylloidea</taxon>
        <taxon>Gryllidae</taxon>
        <taxon>Gryllinae</taxon>
        <taxon>Gryllus</taxon>
    </lineage>
</organism>
<dbReference type="EMBL" id="JAZDUA010000360">
    <property type="protein sequence ID" value="KAK7793807.1"/>
    <property type="molecule type" value="Genomic_DNA"/>
</dbReference>
<feature type="repeat" description="ANK" evidence="3">
    <location>
        <begin position="98"/>
        <end position="132"/>
    </location>
</feature>
<keyword evidence="2 3" id="KW-0040">ANK repeat</keyword>
<dbReference type="PANTHER" id="PTHR24171:SF8">
    <property type="entry name" value="BRCA1-ASSOCIATED RING DOMAIN PROTEIN 1"/>
    <property type="match status" value="1"/>
</dbReference>
<feature type="repeat" description="ANK" evidence="3">
    <location>
        <begin position="167"/>
        <end position="199"/>
    </location>
</feature>
<evidence type="ECO:0000313" key="5">
    <source>
        <dbReference type="EMBL" id="KAK7793807.1"/>
    </source>
</evidence>
<dbReference type="AlphaFoldDB" id="A0AAN9YY08"/>
<evidence type="ECO:0008006" key="7">
    <source>
        <dbReference type="Google" id="ProtNLM"/>
    </source>
</evidence>
<dbReference type="PROSITE" id="PS50088">
    <property type="entry name" value="ANK_REPEAT"/>
    <property type="match status" value="3"/>
</dbReference>
<dbReference type="GO" id="GO:0031436">
    <property type="term" value="C:BRCA1-BARD1 complex"/>
    <property type="evidence" value="ECO:0007669"/>
    <property type="project" value="TreeGrafter"/>
</dbReference>
<dbReference type="PROSITE" id="PS50297">
    <property type="entry name" value="ANK_REP_REGION"/>
    <property type="match status" value="2"/>
</dbReference>
<dbReference type="GO" id="GO:0004842">
    <property type="term" value="F:ubiquitin-protein transferase activity"/>
    <property type="evidence" value="ECO:0007669"/>
    <property type="project" value="TreeGrafter"/>
</dbReference>
<dbReference type="Proteomes" id="UP001378592">
    <property type="component" value="Unassembled WGS sequence"/>
</dbReference>
<name>A0AAN9YY08_9ORTH</name>
<dbReference type="Pfam" id="PF12796">
    <property type="entry name" value="Ank_2"/>
    <property type="match status" value="1"/>
</dbReference>
<feature type="region of interest" description="Disordered" evidence="4">
    <location>
        <begin position="1"/>
        <end position="41"/>
    </location>
</feature>
<feature type="repeat" description="ANK" evidence="3">
    <location>
        <begin position="133"/>
        <end position="166"/>
    </location>
</feature>
<sequence length="233" mass="24875">MAAHEGNGREDAGAQDDAVREVAHAQSEQEAEREASAGDAHCARRRVERKVEAFKRRCGEVVPSSMEIDLRDAVTRGHLHDVRRLLAQGVDLDNCHLHGTPIVTLAVSTKKATPAVVALLLEHGADVNAVNVYGMTALHSVAIKNHSPACVRLLLEAGAGVDDRDLEGRAPLHWAAWSNEEEVVRALLAAGADTDLRCWGGQWAGKTPLDLTTADAVLEMLRAATTAGDHAAT</sequence>
<evidence type="ECO:0000256" key="4">
    <source>
        <dbReference type="SAM" id="MobiDB-lite"/>
    </source>
</evidence>
<evidence type="ECO:0000313" key="6">
    <source>
        <dbReference type="Proteomes" id="UP001378592"/>
    </source>
</evidence>
<evidence type="ECO:0000256" key="1">
    <source>
        <dbReference type="ARBA" id="ARBA00022737"/>
    </source>
</evidence>
<feature type="compositionally biased region" description="Basic and acidic residues" evidence="4">
    <location>
        <begin position="1"/>
        <end position="23"/>
    </location>
</feature>
<keyword evidence="1" id="KW-0677">Repeat</keyword>
<comment type="caution">
    <text evidence="5">The sequence shown here is derived from an EMBL/GenBank/DDBJ whole genome shotgun (WGS) entry which is preliminary data.</text>
</comment>
<dbReference type="Gene3D" id="1.25.40.20">
    <property type="entry name" value="Ankyrin repeat-containing domain"/>
    <property type="match status" value="3"/>
</dbReference>
<dbReference type="GO" id="GO:0070531">
    <property type="term" value="C:BRCA1-A complex"/>
    <property type="evidence" value="ECO:0007669"/>
    <property type="project" value="TreeGrafter"/>
</dbReference>
<dbReference type="InterPro" id="IPR036770">
    <property type="entry name" value="Ankyrin_rpt-contain_sf"/>
</dbReference>
<dbReference type="SMART" id="SM00248">
    <property type="entry name" value="ANK"/>
    <property type="match status" value="3"/>
</dbReference>
<protein>
    <recommendedName>
        <fullName evidence="7">Ankyrin repeat domain-containing protein</fullName>
    </recommendedName>
</protein>
<evidence type="ECO:0000256" key="2">
    <source>
        <dbReference type="ARBA" id="ARBA00023043"/>
    </source>
</evidence>
<reference evidence="5 6" key="1">
    <citation type="submission" date="2024-03" db="EMBL/GenBank/DDBJ databases">
        <title>The genome assembly and annotation of the cricket Gryllus longicercus Weissman &amp; Gray.</title>
        <authorList>
            <person name="Szrajer S."/>
            <person name="Gray D."/>
            <person name="Ylla G."/>
        </authorList>
    </citation>
    <scope>NUCLEOTIDE SEQUENCE [LARGE SCALE GENOMIC DNA]</scope>
    <source>
        <strain evidence="5">DAG 2021-001</strain>
        <tissue evidence="5">Whole body minus gut</tissue>
    </source>
</reference>
<dbReference type="PANTHER" id="PTHR24171">
    <property type="entry name" value="ANKYRIN REPEAT DOMAIN-CONTAINING PROTEIN 39-RELATED"/>
    <property type="match status" value="1"/>
</dbReference>
<evidence type="ECO:0000256" key="3">
    <source>
        <dbReference type="PROSITE-ProRule" id="PRU00023"/>
    </source>
</evidence>
<proteinExistence type="predicted"/>
<accession>A0AAN9YY08</accession>
<gene>
    <name evidence="5" type="ORF">R5R35_013023</name>
</gene>